<name>A0A9N9KG09_9GLOM</name>
<evidence type="ECO:0000313" key="2">
    <source>
        <dbReference type="Proteomes" id="UP000789405"/>
    </source>
</evidence>
<comment type="caution">
    <text evidence="1">The sequence shown here is derived from an EMBL/GenBank/DDBJ whole genome shotgun (WGS) entry which is preliminary data.</text>
</comment>
<proteinExistence type="predicted"/>
<feature type="non-terminal residue" evidence="1">
    <location>
        <position position="1"/>
    </location>
</feature>
<organism evidence="1 2">
    <name type="scientific">Dentiscutata erythropus</name>
    <dbReference type="NCBI Taxonomy" id="1348616"/>
    <lineage>
        <taxon>Eukaryota</taxon>
        <taxon>Fungi</taxon>
        <taxon>Fungi incertae sedis</taxon>
        <taxon>Mucoromycota</taxon>
        <taxon>Glomeromycotina</taxon>
        <taxon>Glomeromycetes</taxon>
        <taxon>Diversisporales</taxon>
        <taxon>Gigasporaceae</taxon>
        <taxon>Dentiscutata</taxon>
    </lineage>
</organism>
<keyword evidence="2" id="KW-1185">Reference proteome</keyword>
<protein>
    <submittedName>
        <fullName evidence="1">16659_t:CDS:1</fullName>
    </submittedName>
</protein>
<dbReference type="Proteomes" id="UP000789405">
    <property type="component" value="Unassembled WGS sequence"/>
</dbReference>
<evidence type="ECO:0000313" key="1">
    <source>
        <dbReference type="EMBL" id="CAG8827458.1"/>
    </source>
</evidence>
<sequence length="40" mass="4618">EQAVKTATVGLNKSVEELTKRYDSRVKLWSGELPEEEKRI</sequence>
<feature type="non-terminal residue" evidence="1">
    <location>
        <position position="40"/>
    </location>
</feature>
<dbReference type="EMBL" id="CAJVPY010069696">
    <property type="protein sequence ID" value="CAG8827458.1"/>
    <property type="molecule type" value="Genomic_DNA"/>
</dbReference>
<dbReference type="AlphaFoldDB" id="A0A9N9KG09"/>
<gene>
    <name evidence="1" type="ORF">DERYTH_LOCUS28300</name>
</gene>
<accession>A0A9N9KG09</accession>
<reference evidence="1" key="1">
    <citation type="submission" date="2021-06" db="EMBL/GenBank/DDBJ databases">
        <authorList>
            <person name="Kallberg Y."/>
            <person name="Tangrot J."/>
            <person name="Rosling A."/>
        </authorList>
    </citation>
    <scope>NUCLEOTIDE SEQUENCE</scope>
    <source>
        <strain evidence="1">MA453B</strain>
    </source>
</reference>